<reference evidence="1" key="1">
    <citation type="submission" date="2021-03" db="EMBL/GenBank/DDBJ databases">
        <title>Bacillus suaedae sp. nov., isolated from Suaeda aralocaspica.</title>
        <authorList>
            <person name="Lei R.F.R."/>
        </authorList>
    </citation>
    <scope>NUCLEOTIDE SEQUENCE</scope>
    <source>
        <strain evidence="1">YZJH907-2</strain>
    </source>
</reference>
<dbReference type="EMBL" id="JAGKSQ010000001">
    <property type="protein sequence ID" value="MBP3949668.1"/>
    <property type="molecule type" value="Genomic_DNA"/>
</dbReference>
<organism evidence="1 2">
    <name type="scientific">Halalkalibacter suaedae</name>
    <dbReference type="NCBI Taxonomy" id="2822140"/>
    <lineage>
        <taxon>Bacteria</taxon>
        <taxon>Bacillati</taxon>
        <taxon>Bacillota</taxon>
        <taxon>Bacilli</taxon>
        <taxon>Bacillales</taxon>
        <taxon>Bacillaceae</taxon>
        <taxon>Halalkalibacter</taxon>
    </lineage>
</organism>
<protein>
    <submittedName>
        <fullName evidence="1">Uncharacterized protein</fullName>
    </submittedName>
</protein>
<sequence length="301" mass="35355">MELLDCLKEHYQWENVKFVNETLIETESGHKRLHYWSDKILLDWHIKWRDHCSDTPYVLIDRMIRSGEQKAAIEWKDGWITVHDDIEQPYPIRGQEANVVKVITSMIDYGLEEHKDIEPIQLKGPIYQELYKSMPYFLPEQKAFLSSVLREADVRMKKAVSLSNLTEGTLPLLDPITSVTHFKKVFNVIFLYGTVREPERGYYSFSLFLKEWLDTSGKESVETFLQQLFEDPRMTKDQILLLLSECLKPFELDSLVNLMKQKPTDVEIQRGIDLVKEDWEKSKQLVQIISVTIDKKKVLAS</sequence>
<comment type="caution">
    <text evidence="1">The sequence shown here is derived from an EMBL/GenBank/DDBJ whole genome shotgun (WGS) entry which is preliminary data.</text>
</comment>
<name>A0A940WT22_9BACI</name>
<dbReference type="Proteomes" id="UP000678228">
    <property type="component" value="Unassembled WGS sequence"/>
</dbReference>
<keyword evidence="2" id="KW-1185">Reference proteome</keyword>
<gene>
    <name evidence="1" type="ORF">J7W16_00885</name>
</gene>
<dbReference type="AlphaFoldDB" id="A0A940WT22"/>
<proteinExistence type="predicted"/>
<accession>A0A940WT22</accession>
<evidence type="ECO:0000313" key="1">
    <source>
        <dbReference type="EMBL" id="MBP3949668.1"/>
    </source>
</evidence>
<evidence type="ECO:0000313" key="2">
    <source>
        <dbReference type="Proteomes" id="UP000678228"/>
    </source>
</evidence>
<dbReference type="RefSeq" id="WP_210595045.1">
    <property type="nucleotide sequence ID" value="NZ_JAGKSQ010000001.1"/>
</dbReference>